<accession>A0A845M3H7</accession>
<evidence type="ECO:0000256" key="7">
    <source>
        <dbReference type="ARBA" id="ARBA00023002"/>
    </source>
</evidence>
<evidence type="ECO:0000259" key="11">
    <source>
        <dbReference type="Pfam" id="PF08546"/>
    </source>
</evidence>
<evidence type="ECO:0000256" key="1">
    <source>
        <dbReference type="ARBA" id="ARBA00004994"/>
    </source>
</evidence>
<dbReference type="InterPro" id="IPR008927">
    <property type="entry name" value="6-PGluconate_DH-like_C_sf"/>
</dbReference>
<comment type="similarity">
    <text evidence="2">Belongs to the ketopantoate reductase family.</text>
</comment>
<dbReference type="Pfam" id="PF02558">
    <property type="entry name" value="ApbA"/>
    <property type="match status" value="1"/>
</dbReference>
<dbReference type="GO" id="GO:0008677">
    <property type="term" value="F:2-dehydropantoate 2-reductase activity"/>
    <property type="evidence" value="ECO:0007669"/>
    <property type="project" value="UniProtKB-EC"/>
</dbReference>
<keyword evidence="6" id="KW-0521">NADP</keyword>
<dbReference type="SUPFAM" id="SSF51735">
    <property type="entry name" value="NAD(P)-binding Rossmann-fold domains"/>
    <property type="match status" value="1"/>
</dbReference>
<protein>
    <recommendedName>
        <fullName evidence="4">2-dehydropantoate 2-reductase</fullName>
        <ecNumber evidence="3">1.1.1.169</ecNumber>
    </recommendedName>
    <alternativeName>
        <fullName evidence="8">Ketopantoate reductase</fullName>
    </alternativeName>
</protein>
<dbReference type="Proteomes" id="UP000467322">
    <property type="component" value="Unassembled WGS sequence"/>
</dbReference>
<dbReference type="Gene3D" id="1.10.1040.10">
    <property type="entry name" value="N-(1-d-carboxylethyl)-l-norvaline Dehydrogenase, domain 2"/>
    <property type="match status" value="1"/>
</dbReference>
<evidence type="ECO:0000256" key="9">
    <source>
        <dbReference type="ARBA" id="ARBA00048793"/>
    </source>
</evidence>
<comment type="pathway">
    <text evidence="1">Cofactor biosynthesis; (R)-pantothenate biosynthesis; (R)-pantoate from 3-methyl-2-oxobutanoate: step 2/2.</text>
</comment>
<dbReference type="Gene3D" id="3.40.50.720">
    <property type="entry name" value="NAD(P)-binding Rossmann-like Domain"/>
    <property type="match status" value="1"/>
</dbReference>
<evidence type="ECO:0000256" key="4">
    <source>
        <dbReference type="ARBA" id="ARBA00019465"/>
    </source>
</evidence>
<name>A0A845M3H7_9RHOB</name>
<organism evidence="12 13">
    <name type="scientific">Maritimibacter harenae</name>
    <dbReference type="NCBI Taxonomy" id="2606218"/>
    <lineage>
        <taxon>Bacteria</taxon>
        <taxon>Pseudomonadati</taxon>
        <taxon>Pseudomonadota</taxon>
        <taxon>Alphaproteobacteria</taxon>
        <taxon>Rhodobacterales</taxon>
        <taxon>Roseobacteraceae</taxon>
        <taxon>Maritimibacter</taxon>
    </lineage>
</organism>
<evidence type="ECO:0000256" key="6">
    <source>
        <dbReference type="ARBA" id="ARBA00022857"/>
    </source>
</evidence>
<dbReference type="InterPro" id="IPR013332">
    <property type="entry name" value="KPR_N"/>
</dbReference>
<dbReference type="GO" id="GO:0005737">
    <property type="term" value="C:cytoplasm"/>
    <property type="evidence" value="ECO:0007669"/>
    <property type="project" value="TreeGrafter"/>
</dbReference>
<keyword evidence="7" id="KW-0560">Oxidoreductase</keyword>
<dbReference type="InterPro" id="IPR036291">
    <property type="entry name" value="NAD(P)-bd_dom_sf"/>
</dbReference>
<dbReference type="UniPathway" id="UPA00028">
    <property type="reaction ID" value="UER00004"/>
</dbReference>
<dbReference type="InterPro" id="IPR013752">
    <property type="entry name" value="KPA_reductase"/>
</dbReference>
<evidence type="ECO:0000256" key="3">
    <source>
        <dbReference type="ARBA" id="ARBA00013014"/>
    </source>
</evidence>
<evidence type="ECO:0000256" key="8">
    <source>
        <dbReference type="ARBA" id="ARBA00032024"/>
    </source>
</evidence>
<dbReference type="Pfam" id="PF08546">
    <property type="entry name" value="ApbA_C"/>
    <property type="match status" value="1"/>
</dbReference>
<evidence type="ECO:0000259" key="10">
    <source>
        <dbReference type="Pfam" id="PF02558"/>
    </source>
</evidence>
<keyword evidence="5" id="KW-0566">Pantothenate biosynthesis</keyword>
<dbReference type="InterPro" id="IPR013328">
    <property type="entry name" value="6PGD_dom2"/>
</dbReference>
<evidence type="ECO:0000313" key="13">
    <source>
        <dbReference type="Proteomes" id="UP000467322"/>
    </source>
</evidence>
<evidence type="ECO:0000313" key="12">
    <source>
        <dbReference type="EMBL" id="MZR12053.1"/>
    </source>
</evidence>
<dbReference type="PANTHER" id="PTHR43765:SF2">
    <property type="entry name" value="2-DEHYDROPANTOATE 2-REDUCTASE"/>
    <property type="match status" value="1"/>
</dbReference>
<dbReference type="GO" id="GO:0050661">
    <property type="term" value="F:NADP binding"/>
    <property type="evidence" value="ECO:0007669"/>
    <property type="project" value="TreeGrafter"/>
</dbReference>
<feature type="domain" description="Ketopantoate reductase N-terminal" evidence="10">
    <location>
        <begin position="3"/>
        <end position="152"/>
    </location>
</feature>
<dbReference type="GO" id="GO:0015940">
    <property type="term" value="P:pantothenate biosynthetic process"/>
    <property type="evidence" value="ECO:0007669"/>
    <property type="project" value="UniProtKB-UniPathway"/>
</dbReference>
<comment type="catalytic activity">
    <reaction evidence="9">
        <text>(R)-pantoate + NADP(+) = 2-dehydropantoate + NADPH + H(+)</text>
        <dbReference type="Rhea" id="RHEA:16233"/>
        <dbReference type="ChEBI" id="CHEBI:11561"/>
        <dbReference type="ChEBI" id="CHEBI:15378"/>
        <dbReference type="ChEBI" id="CHEBI:15980"/>
        <dbReference type="ChEBI" id="CHEBI:57783"/>
        <dbReference type="ChEBI" id="CHEBI:58349"/>
        <dbReference type="EC" id="1.1.1.169"/>
    </reaction>
</comment>
<reference evidence="12 13" key="1">
    <citation type="submission" date="2019-12" db="EMBL/GenBank/DDBJ databases">
        <title>Maritimibacter sp. nov. sp. isolated from sea sand.</title>
        <authorList>
            <person name="Kim J."/>
            <person name="Jeong S.E."/>
            <person name="Jung H.S."/>
            <person name="Jeon C.O."/>
        </authorList>
    </citation>
    <scope>NUCLEOTIDE SEQUENCE [LARGE SCALE GENOMIC DNA]</scope>
    <source>
        <strain evidence="12 13">DP07</strain>
    </source>
</reference>
<dbReference type="RefSeq" id="WP_161350167.1">
    <property type="nucleotide sequence ID" value="NZ_WTUX01000006.1"/>
</dbReference>
<feature type="domain" description="Ketopantoate reductase C-terminal" evidence="11">
    <location>
        <begin position="192"/>
        <end position="297"/>
    </location>
</feature>
<proteinExistence type="inferred from homology"/>
<dbReference type="SUPFAM" id="SSF48179">
    <property type="entry name" value="6-phosphogluconate dehydrogenase C-terminal domain-like"/>
    <property type="match status" value="1"/>
</dbReference>
<dbReference type="EMBL" id="WTUX01000006">
    <property type="protein sequence ID" value="MZR12053.1"/>
    <property type="molecule type" value="Genomic_DNA"/>
</dbReference>
<dbReference type="EC" id="1.1.1.169" evidence="3"/>
<dbReference type="AlphaFoldDB" id="A0A845M3H7"/>
<dbReference type="InterPro" id="IPR050838">
    <property type="entry name" value="Ketopantoate_reductase"/>
</dbReference>
<sequence>MRIIIVGIGAIGGTVAGALTRSGADVVAVARGRQLEAMRARGLTLRTPEETFTVDVPVVGHPGEIDFRPDDAILLTTKGQDTEGVLHDLRDAGVTDQPIFCLQNGVANEAKALRLFPNVHAVTVMMPALYLTPGEVAVHSLPKHGLFYLGRYPSGSDEADRAVAELLEAANIAVRVKEEPMAAKYGKLIMNLSNIIGAALGQGAGPQEIRDRVQAEAKAVLAAAGIAWEDVGMDHPDRKANMNFTRVPGIDNYGTSTMQSLERGTGSVETDWLNGEIAYLGRLHGVPVPVNAYLTGLGARMAREGLAAGTVPVEEMEAGISAQEA</sequence>
<comment type="caution">
    <text evidence="12">The sequence shown here is derived from an EMBL/GenBank/DDBJ whole genome shotgun (WGS) entry which is preliminary data.</text>
</comment>
<keyword evidence="13" id="KW-1185">Reference proteome</keyword>
<gene>
    <name evidence="12" type="ORF">GQE99_03350</name>
</gene>
<dbReference type="PANTHER" id="PTHR43765">
    <property type="entry name" value="2-DEHYDROPANTOATE 2-REDUCTASE-RELATED"/>
    <property type="match status" value="1"/>
</dbReference>
<evidence type="ECO:0000256" key="2">
    <source>
        <dbReference type="ARBA" id="ARBA00007870"/>
    </source>
</evidence>
<evidence type="ECO:0000256" key="5">
    <source>
        <dbReference type="ARBA" id="ARBA00022655"/>
    </source>
</evidence>